<protein>
    <submittedName>
        <fullName evidence="7">Oidioi.mRNA.OKI2018_I69.chr1.g3235.t1.cds</fullName>
    </submittedName>
</protein>
<dbReference type="InterPro" id="IPR050630">
    <property type="entry name" value="WD_repeat_EMAP"/>
</dbReference>
<feature type="domain" description="EML-like second beta-propeller" evidence="6">
    <location>
        <begin position="330"/>
        <end position="594"/>
    </location>
</feature>
<dbReference type="Proteomes" id="UP001158576">
    <property type="component" value="Chromosome 1"/>
</dbReference>
<dbReference type="PROSITE" id="PS00678">
    <property type="entry name" value="WD_REPEATS_1"/>
    <property type="match status" value="4"/>
</dbReference>
<dbReference type="InterPro" id="IPR036322">
    <property type="entry name" value="WD40_repeat_dom_sf"/>
</dbReference>
<evidence type="ECO:0000256" key="2">
    <source>
        <dbReference type="ARBA" id="ARBA00022737"/>
    </source>
</evidence>
<sequence length="1967" mass="216332">MSKKVPDQSLRLNWVYGYRGHQCRSNCHFNEEGHIVYFVAATGIVFSQDHQKQAFYLHHNDDILCLSMHPNKKLAASGETGKDPQINIWDTTTMKTKSVLKKEGTHTHGVGSVGFSTCGSRVLSVGIDPKSLVAIWDWESARQLCIVSGHSDRIFDSCFTPNNDGSFYTVGVKHIKVWNLMGNTLKSKRGVFGDNGSLQTVLCVTRENETGRVLSGTMDGSIYSWEGNNLVKSLPNAAPGPIYSIHSYADGYIAGGKFGCIIMLDNELEITKKIELGELEAELATSYIRSLSINDDGEILVGTSQSDVLVLNADHEEITWITRAHSEGELWGLASHPEEMKAVTASDDKSIRVWDLEAHELSLVAYAEAEARSCCWSPDGSTIAVGFKDGSLKIYNAEDMSEVKAIHDRKQARHCCAFSPSGEFLAVGSNDNKIDIYTVADDYADTAVGAKASSFITQLDWSADSSHIAACDGAGERLIYDASGEHVTDSEVLGGLEWATTTGVVGENVDGVFPKYSQLNDVNSVDKRGENDLIATGDDFGLVKLFRYPASKRGAKFRKYNGHSAHVTNVRWTLDGNYLLTTGGADHALFQWKLVGDSESIDEGVEVVEGDDDDIASNSGIDSNSEDSDSSDPDRDVDSDLEAEMEETYSRDLYNEDIIQLKSESTKTEGVSQKRPSAPENSLTLKWCAGYRGHDCRENVKYTQAGEIVFHSAALGIVYNREEHSQRFYYGHTDDILSLTLHPTKENGKKDTSPKTGDQRCEINVARPRGADIVATGQIGRNPAIHVWDALTMQTISIFNGVHERGVCALDFTSDGKRLLSVGLSDEHVIAVWDWRRGECVSKVNGSKDKVFCVLSDPHDPLKFVSTGVKHIKFWKIVGASAEGKRGICGSNGETTSHLCGTHGEDEGIFYSGGQNGKIYCWQGNQLQRVVDSHEGPVFTLCKLPEGFLSGGKNGWIYLWDQDMTEKQRDYEVKAENVSEDSHGPLIADNPSIRTIIMGDDFLIAGTKNGELMELDKEGPIKVLVQGHAQGEVWGLATHPEEQVVATISDDKSIRVWDVENQKMTAAKELGKAGRALTYSPDGTIIVAGFLDGSVMLLEAESLEIVKEFQHRKQNISDVKFDPFGRFVAVGSHENFVDVYSIQKKKRIGICKGSSSYITHVDWTTDGKIIQINSGASERLFYEIPSCKRITPDKATIAKMSWHLWTSVLGPEVEGIWPAYTNVTDINTACTDRDMNIIATGDDFGMVKLFKYPSMEKHAKCKKYTGHSSHITKVRFTAGDSQLVSTGGLDASVMIWQRPESKEVHESDDEDTDDDDDFFDSDVDEEMKIDYDRQTNSDNRREQRRNKGDAAEIELEPIESRTHFARGGDELNFMANFNSEDDNKIDTLALKHVFGYRGYDARCNLDFQLSATGPDTISRIIYHAAGVAIVQDMETKEQFFYDQHSDDILCLTQNKHPNYRSVVATGQLGGSVHVWNIDDNESTTETLSIISGLSGGVSAVSFSGSGKLILAASLDSEHTVSVYRWQTGQKVASKCSGPRQIFQADFRPDSDSKFVTVGERALFFWQIAGSVLLCKKAQPGCLNLNQVGTCLSLAFGTDDMTFTGMATGAVIVWQGSNAQRIIERAHNGPVFAMFTTLKDGLIVTGGKEKSSSGAIKLWDSQMKKCKSFHVPIENDAKESVTVKAVARVKGKILVGTKDNAVAVINEKTSEANLIASGSSDGSLRVWDVESKMLLQKVHFAAGVTAVRYLNLTDIDDEALICVGLENGEILVLCNERILSKRRDTGKPITFIQNIGNKVAVGQDNNLIFFTIDQENKFKLAKEGFAQGLAAPVTSVDFSENEKFAAVALDNDDFVICIVPSAEILDLEDPRIPQLKWQTFHCPRHPLVAPFNSTCATVSTSGKYVAMGDDQGSIQLQEFPPKTMGGMMHYGHGEAVTSICWTCDDKFIISAGGDDQTLFVWDAKTNEE</sequence>
<feature type="region of interest" description="Disordered" evidence="4">
    <location>
        <begin position="608"/>
        <end position="643"/>
    </location>
</feature>
<evidence type="ECO:0000256" key="3">
    <source>
        <dbReference type="PROSITE-ProRule" id="PRU00221"/>
    </source>
</evidence>
<evidence type="ECO:0000256" key="4">
    <source>
        <dbReference type="SAM" id="MobiDB-lite"/>
    </source>
</evidence>
<feature type="compositionally biased region" description="Acidic residues" evidence="4">
    <location>
        <begin position="1306"/>
        <end position="1325"/>
    </location>
</feature>
<organism evidence="7 8">
    <name type="scientific">Oikopleura dioica</name>
    <name type="common">Tunicate</name>
    <dbReference type="NCBI Taxonomy" id="34765"/>
    <lineage>
        <taxon>Eukaryota</taxon>
        <taxon>Metazoa</taxon>
        <taxon>Chordata</taxon>
        <taxon>Tunicata</taxon>
        <taxon>Appendicularia</taxon>
        <taxon>Copelata</taxon>
        <taxon>Oikopleuridae</taxon>
        <taxon>Oikopleura</taxon>
    </lineage>
</organism>
<evidence type="ECO:0000259" key="5">
    <source>
        <dbReference type="Pfam" id="PF23409"/>
    </source>
</evidence>
<keyword evidence="1 3" id="KW-0853">WD repeat</keyword>
<dbReference type="EMBL" id="OU015566">
    <property type="protein sequence ID" value="CAG5107267.1"/>
    <property type="molecule type" value="Genomic_DNA"/>
</dbReference>
<dbReference type="InterPro" id="IPR019775">
    <property type="entry name" value="WD40_repeat_CS"/>
</dbReference>
<feature type="domain" description="EML-like second beta-propeller" evidence="6">
    <location>
        <begin position="1033"/>
        <end position="1297"/>
    </location>
</feature>
<dbReference type="InterPro" id="IPR005108">
    <property type="entry name" value="HELP"/>
</dbReference>
<feature type="domain" description="EML-like second beta-propeller" evidence="6">
    <location>
        <begin position="1711"/>
        <end position="1961"/>
    </location>
</feature>
<feature type="repeat" description="WD" evidence="3">
    <location>
        <begin position="1264"/>
        <end position="1306"/>
    </location>
</feature>
<accession>A0ABN7SV95</accession>
<dbReference type="InterPro" id="IPR055442">
    <property type="entry name" value="Beta-prop_EML-like_2nd"/>
</dbReference>
<feature type="repeat" description="WD" evidence="3">
    <location>
        <begin position="1033"/>
        <end position="1067"/>
    </location>
</feature>
<evidence type="ECO:0000313" key="8">
    <source>
        <dbReference type="Proteomes" id="UP001158576"/>
    </source>
</evidence>
<evidence type="ECO:0000313" key="7">
    <source>
        <dbReference type="EMBL" id="CAG5107267.1"/>
    </source>
</evidence>
<keyword evidence="8" id="KW-1185">Reference proteome</keyword>
<dbReference type="PANTHER" id="PTHR13720:SF33">
    <property type="entry name" value="HELP DOMAIN-CONTAINING PROTEIN"/>
    <property type="match status" value="1"/>
</dbReference>
<evidence type="ECO:0000256" key="1">
    <source>
        <dbReference type="ARBA" id="ARBA00022574"/>
    </source>
</evidence>
<feature type="repeat" description="WD" evidence="3">
    <location>
        <begin position="1928"/>
        <end position="1967"/>
    </location>
</feature>
<feature type="repeat" description="WD" evidence="3">
    <location>
        <begin position="333"/>
        <end position="364"/>
    </location>
</feature>
<feature type="repeat" description="WD" evidence="3">
    <location>
        <begin position="560"/>
        <end position="594"/>
    </location>
</feature>
<proteinExistence type="predicted"/>
<dbReference type="InterPro" id="IPR001680">
    <property type="entry name" value="WD40_rpt"/>
</dbReference>
<dbReference type="Pfam" id="PF03451">
    <property type="entry name" value="HELP"/>
    <property type="match status" value="3"/>
</dbReference>
<keyword evidence="2" id="KW-0677">Repeat</keyword>
<feature type="repeat" description="WD" evidence="3">
    <location>
        <begin position="1710"/>
        <end position="1736"/>
    </location>
</feature>
<dbReference type="SMART" id="SM00320">
    <property type="entry name" value="WD40"/>
    <property type="match status" value="25"/>
</dbReference>
<gene>
    <name evidence="7" type="ORF">OKIOD_LOCUS12000</name>
</gene>
<dbReference type="SUPFAM" id="SSF50978">
    <property type="entry name" value="WD40 repeat-like"/>
    <property type="match status" value="5"/>
</dbReference>
<dbReference type="Pfam" id="PF23414">
    <property type="entry name" value="Beta-prop_EML_2"/>
    <property type="match status" value="3"/>
</dbReference>
<feature type="region of interest" description="Disordered" evidence="4">
    <location>
        <begin position="1299"/>
        <end position="1352"/>
    </location>
</feature>
<feature type="compositionally biased region" description="Basic and acidic residues" evidence="4">
    <location>
        <begin position="1326"/>
        <end position="1350"/>
    </location>
</feature>
<dbReference type="Gene3D" id="2.130.10.10">
    <property type="entry name" value="YVTN repeat-like/Quinoprotein amine dehydrogenase"/>
    <property type="match status" value="6"/>
</dbReference>
<name>A0ABN7SV95_OIKDI</name>
<feature type="domain" description="EML-like first beta-propeller" evidence="5">
    <location>
        <begin position="1438"/>
        <end position="1702"/>
    </location>
</feature>
<reference evidence="7 8" key="1">
    <citation type="submission" date="2021-04" db="EMBL/GenBank/DDBJ databases">
        <authorList>
            <person name="Bliznina A."/>
        </authorList>
    </citation>
    <scope>NUCLEOTIDE SEQUENCE [LARGE SCALE GENOMIC DNA]</scope>
</reference>
<dbReference type="PROSITE" id="PS50294">
    <property type="entry name" value="WD_REPEATS_REGION"/>
    <property type="match status" value="2"/>
</dbReference>
<evidence type="ECO:0000259" key="6">
    <source>
        <dbReference type="Pfam" id="PF23414"/>
    </source>
</evidence>
<feature type="domain" description="EML-like first beta-propeller" evidence="5">
    <location>
        <begin position="52"/>
        <end position="309"/>
    </location>
</feature>
<dbReference type="PANTHER" id="PTHR13720">
    <property type="entry name" value="WD-40 REPEAT PROTEIN"/>
    <property type="match status" value="1"/>
</dbReference>
<feature type="domain" description="EML-like first beta-propeller" evidence="5">
    <location>
        <begin position="725"/>
        <end position="1014"/>
    </location>
</feature>
<dbReference type="PROSITE" id="PS50082">
    <property type="entry name" value="WD_REPEATS_2"/>
    <property type="match status" value="6"/>
</dbReference>
<dbReference type="Pfam" id="PF23409">
    <property type="entry name" value="Beta-prop_EML"/>
    <property type="match status" value="3"/>
</dbReference>
<dbReference type="InterPro" id="IPR015943">
    <property type="entry name" value="WD40/YVTN_repeat-like_dom_sf"/>
</dbReference>
<dbReference type="InterPro" id="IPR055439">
    <property type="entry name" value="Beta-prop_EML_1st"/>
</dbReference>